<dbReference type="AlphaFoldDB" id="A0A2T4CI92"/>
<organism evidence="1 2">
    <name type="scientific">Trichoderma longibrachiatum ATCC 18648</name>
    <dbReference type="NCBI Taxonomy" id="983965"/>
    <lineage>
        <taxon>Eukaryota</taxon>
        <taxon>Fungi</taxon>
        <taxon>Dikarya</taxon>
        <taxon>Ascomycota</taxon>
        <taxon>Pezizomycotina</taxon>
        <taxon>Sordariomycetes</taxon>
        <taxon>Hypocreomycetidae</taxon>
        <taxon>Hypocreales</taxon>
        <taxon>Hypocreaceae</taxon>
        <taxon>Trichoderma</taxon>
    </lineage>
</organism>
<dbReference type="Proteomes" id="UP000240760">
    <property type="component" value="Unassembled WGS sequence"/>
</dbReference>
<name>A0A2T4CI92_TRILO</name>
<keyword evidence="2" id="KW-1185">Reference proteome</keyword>
<protein>
    <submittedName>
        <fullName evidence="1">Uncharacterized protein</fullName>
    </submittedName>
</protein>
<gene>
    <name evidence="1" type="ORF">M440DRAFT_80889</name>
</gene>
<sequence>MLLISSTTEMAWTSMDGLCLVYWAPDIRSPEAPITGRARPRRPASWSGGGDPFSFFGASRNARVMNLNGLGCDPRWSTRKPIRQQDPDMEQPCCFRQRCSTIPAGLSAAAFTLTKGQTHRVSASKSASGAPESGDAAFAHGCVSKQVVQLRQLPVLECCGLFRQWGVAAVWTQTLAANWTGAVLGVQATDRMYGKGRLCPAPCCVNARELDFPSATKTASMAPATSILERSALLSN</sequence>
<evidence type="ECO:0000313" key="2">
    <source>
        <dbReference type="Proteomes" id="UP000240760"/>
    </source>
</evidence>
<reference evidence="1 2" key="1">
    <citation type="submission" date="2016-07" db="EMBL/GenBank/DDBJ databases">
        <title>Multiple horizontal gene transfer events from other fungi enriched the ability of initially mycotrophic Trichoderma (Ascomycota) to feed on dead plant biomass.</title>
        <authorList>
            <consortium name="DOE Joint Genome Institute"/>
            <person name="Aerts A."/>
            <person name="Atanasova L."/>
            <person name="Chenthamara K."/>
            <person name="Zhang J."/>
            <person name="Grujic M."/>
            <person name="Henrissat B."/>
            <person name="Kuo A."/>
            <person name="Salamov A."/>
            <person name="Lipzen A."/>
            <person name="Labutti K."/>
            <person name="Barry K."/>
            <person name="Miao Y."/>
            <person name="Rahimi M.J."/>
            <person name="Shen Q."/>
            <person name="Grigoriev I.V."/>
            <person name="Kubicek C.P."/>
            <person name="Druzhinina I.S."/>
        </authorList>
    </citation>
    <scope>NUCLEOTIDE SEQUENCE [LARGE SCALE GENOMIC DNA]</scope>
    <source>
        <strain evidence="1 2">ATCC 18648</strain>
    </source>
</reference>
<dbReference type="EMBL" id="KZ679126">
    <property type="protein sequence ID" value="PTB81287.1"/>
    <property type="molecule type" value="Genomic_DNA"/>
</dbReference>
<evidence type="ECO:0000313" key="1">
    <source>
        <dbReference type="EMBL" id="PTB81287.1"/>
    </source>
</evidence>
<accession>A0A2T4CI92</accession>
<proteinExistence type="predicted"/>